<gene>
    <name evidence="1" type="ORF">AALB_3406</name>
</gene>
<name>R9PU04_AGAAL</name>
<dbReference type="AlphaFoldDB" id="R9PU04"/>
<protein>
    <submittedName>
        <fullName evidence="1">Uncharacterized protein</fullName>
    </submittedName>
</protein>
<evidence type="ECO:0000313" key="1">
    <source>
        <dbReference type="EMBL" id="GAD03326.1"/>
    </source>
</evidence>
<dbReference type="Proteomes" id="UP000014461">
    <property type="component" value="Unassembled WGS sequence"/>
</dbReference>
<organism evidence="1 2">
    <name type="scientific">Agarivorans albus MKT 106</name>
    <dbReference type="NCBI Taxonomy" id="1331007"/>
    <lineage>
        <taxon>Bacteria</taxon>
        <taxon>Pseudomonadati</taxon>
        <taxon>Pseudomonadota</taxon>
        <taxon>Gammaproteobacteria</taxon>
        <taxon>Alteromonadales</taxon>
        <taxon>Alteromonadaceae</taxon>
        <taxon>Agarivorans</taxon>
    </lineage>
</organism>
<sequence length="49" mass="5735">MPLIYLGINVNSLTPAFNPLNLILSCQIIDYLRQRFQPHYALQQVVNQY</sequence>
<dbReference type="EMBL" id="BARX01000026">
    <property type="protein sequence ID" value="GAD03326.1"/>
    <property type="molecule type" value="Genomic_DNA"/>
</dbReference>
<reference evidence="1" key="1">
    <citation type="journal article" date="2013" name="Genome Announc.">
        <title>Draft Genome Sequence of Agarivorans albus Strain MKT 106T, an Agarolytic Marine Bacterium.</title>
        <authorList>
            <person name="Yasuike M."/>
            <person name="Nakamura Y."/>
            <person name="Kai W."/>
            <person name="Fujiwara A."/>
            <person name="Fukui Y."/>
            <person name="Satomi M."/>
            <person name="Sano M."/>
        </authorList>
    </citation>
    <scope>NUCLEOTIDE SEQUENCE [LARGE SCALE GENOMIC DNA]</scope>
</reference>
<proteinExistence type="predicted"/>
<accession>R9PU04</accession>
<comment type="caution">
    <text evidence="1">The sequence shown here is derived from an EMBL/GenBank/DDBJ whole genome shotgun (WGS) entry which is preliminary data.</text>
</comment>
<evidence type="ECO:0000313" key="2">
    <source>
        <dbReference type="Proteomes" id="UP000014461"/>
    </source>
</evidence>
<keyword evidence="2" id="KW-1185">Reference proteome</keyword>
<dbReference type="STRING" id="1331007.AALB_3406"/>